<name>A0A1V6TN69_9EURO</name>
<reference evidence="3" key="1">
    <citation type="journal article" date="2017" name="Nat. Microbiol.">
        <title>Global analysis of biosynthetic gene clusters reveals vast potential of secondary metabolite production in Penicillium species.</title>
        <authorList>
            <person name="Nielsen J.C."/>
            <person name="Grijseels S."/>
            <person name="Prigent S."/>
            <person name="Ji B."/>
            <person name="Dainat J."/>
            <person name="Nielsen K.F."/>
            <person name="Frisvad J.C."/>
            <person name="Workman M."/>
            <person name="Nielsen J."/>
        </authorList>
    </citation>
    <scope>NUCLEOTIDE SEQUENCE [LARGE SCALE GENOMIC DNA]</scope>
    <source>
        <strain evidence="3">IBT 24891</strain>
    </source>
</reference>
<dbReference type="GO" id="GO:0072330">
    <property type="term" value="P:monocarboxylic acid biosynthetic process"/>
    <property type="evidence" value="ECO:0007669"/>
    <property type="project" value="UniProtKB-ARBA"/>
</dbReference>
<dbReference type="EMBL" id="MLKD01000004">
    <property type="protein sequence ID" value="OQE27855.1"/>
    <property type="molecule type" value="Genomic_DNA"/>
</dbReference>
<accession>A0A1V6TN69</accession>
<dbReference type="ESTHER" id="9euro-a0a1v6tn69">
    <property type="family name" value="MpaH"/>
</dbReference>
<evidence type="ECO:0000259" key="1">
    <source>
        <dbReference type="Pfam" id="PF12697"/>
    </source>
</evidence>
<evidence type="ECO:0000313" key="3">
    <source>
        <dbReference type="Proteomes" id="UP000191285"/>
    </source>
</evidence>
<protein>
    <recommendedName>
        <fullName evidence="1">AB hydrolase-1 domain-containing protein</fullName>
    </recommendedName>
</protein>
<dbReference type="InterPro" id="IPR029058">
    <property type="entry name" value="AB_hydrolase_fold"/>
</dbReference>
<sequence length="441" mass="49357">MPTNSFPFSVTEHTVDGQYIREYPRASVSQDARLKLAVKKYIPIGNEDPQPGDVTIVGAHGGGFPKELYEPLWEDLLEQSHNQGFRIGSIWIADAANLGASGILNEDVMGDDPSWLDHSRDILCMINHFRDEMPRPIVGVGHSMGAGQLALLSLMHPRLFTSLVLIEPVVTPDTYSGSGPMLSLLSLKRRDTWPSRSKAIEAARKSHKRWDPRVFERWVQNGYRNLPTALHPLDDSNKSLYLDQNNPNDPPVTLASSKHQEVMQYIRPNFGAGEPWKGMDLVDNSTHQFLAQPDVIGPVVKTTPFYRSEPAIAWKLLDHIRPSVFYIFGGRSPISVKELRADLVQRTGSGIGGSGGIKKSMVKEYLFERSGHQVPLEDVKTTATAVGEWIKPVVEDWKKAEDLFVLGWKNQTARDKLSVTPHWMPALESACTYYTKKPSKL</sequence>
<proteinExistence type="predicted"/>
<organism evidence="2 3">
    <name type="scientific">Penicillium steckii</name>
    <dbReference type="NCBI Taxonomy" id="303698"/>
    <lineage>
        <taxon>Eukaryota</taxon>
        <taxon>Fungi</taxon>
        <taxon>Dikarya</taxon>
        <taxon>Ascomycota</taxon>
        <taxon>Pezizomycotina</taxon>
        <taxon>Eurotiomycetes</taxon>
        <taxon>Eurotiomycetidae</taxon>
        <taxon>Eurotiales</taxon>
        <taxon>Aspergillaceae</taxon>
        <taxon>Penicillium</taxon>
    </lineage>
</organism>
<dbReference type="InterPro" id="IPR000073">
    <property type="entry name" value="AB_hydrolase_1"/>
</dbReference>
<dbReference type="Pfam" id="PF12697">
    <property type="entry name" value="Abhydrolase_6"/>
    <property type="match status" value="1"/>
</dbReference>
<dbReference type="GO" id="GO:0017000">
    <property type="term" value="P:antibiotic biosynthetic process"/>
    <property type="evidence" value="ECO:0007669"/>
    <property type="project" value="UniProtKB-ARBA"/>
</dbReference>
<comment type="caution">
    <text evidence="2">The sequence shown here is derived from an EMBL/GenBank/DDBJ whole genome shotgun (WGS) entry which is preliminary data.</text>
</comment>
<evidence type="ECO:0000313" key="2">
    <source>
        <dbReference type="EMBL" id="OQE27855.1"/>
    </source>
</evidence>
<gene>
    <name evidence="2" type="ORF">PENSTE_c004G01290</name>
</gene>
<dbReference type="Proteomes" id="UP000191285">
    <property type="component" value="Unassembled WGS sequence"/>
</dbReference>
<dbReference type="OrthoDB" id="94039at2759"/>
<dbReference type="STRING" id="303698.A0A1V6TN69"/>
<keyword evidence="3" id="KW-1185">Reference proteome</keyword>
<dbReference type="Gene3D" id="3.40.50.1820">
    <property type="entry name" value="alpha/beta hydrolase"/>
    <property type="match status" value="1"/>
</dbReference>
<feature type="domain" description="AB hydrolase-1" evidence="1">
    <location>
        <begin position="56"/>
        <end position="236"/>
    </location>
</feature>
<dbReference type="SUPFAM" id="SSF53474">
    <property type="entry name" value="alpha/beta-Hydrolases"/>
    <property type="match status" value="1"/>
</dbReference>
<dbReference type="AlphaFoldDB" id="A0A1V6TN69"/>